<comment type="caution">
    <text evidence="1">The sequence shown here is derived from an EMBL/GenBank/DDBJ whole genome shotgun (WGS) entry which is preliminary data.</text>
</comment>
<evidence type="ECO:0000313" key="2">
    <source>
        <dbReference type="Proteomes" id="UP001497382"/>
    </source>
</evidence>
<protein>
    <submittedName>
        <fullName evidence="1">Uncharacterized protein</fullName>
    </submittedName>
</protein>
<dbReference type="Proteomes" id="UP001497382">
    <property type="component" value="Unassembled WGS sequence"/>
</dbReference>
<accession>A0AAV2ARA1</accession>
<evidence type="ECO:0000313" key="1">
    <source>
        <dbReference type="EMBL" id="CAL1286127.1"/>
    </source>
</evidence>
<dbReference type="AlphaFoldDB" id="A0AAV2ARA1"/>
<reference evidence="1 2" key="1">
    <citation type="submission" date="2024-04" db="EMBL/GenBank/DDBJ databases">
        <authorList>
            <person name="Rising A."/>
            <person name="Reimegard J."/>
            <person name="Sonavane S."/>
            <person name="Akerstrom W."/>
            <person name="Nylinder S."/>
            <person name="Hedman E."/>
            <person name="Kallberg Y."/>
        </authorList>
    </citation>
    <scope>NUCLEOTIDE SEQUENCE [LARGE SCALE GENOMIC DNA]</scope>
</reference>
<gene>
    <name evidence="1" type="ORF">LARSCL_LOCUS14071</name>
</gene>
<name>A0AAV2ARA1_9ARAC</name>
<keyword evidence="2" id="KW-1185">Reference proteome</keyword>
<organism evidence="1 2">
    <name type="scientific">Larinioides sclopetarius</name>
    <dbReference type="NCBI Taxonomy" id="280406"/>
    <lineage>
        <taxon>Eukaryota</taxon>
        <taxon>Metazoa</taxon>
        <taxon>Ecdysozoa</taxon>
        <taxon>Arthropoda</taxon>
        <taxon>Chelicerata</taxon>
        <taxon>Arachnida</taxon>
        <taxon>Araneae</taxon>
        <taxon>Araneomorphae</taxon>
        <taxon>Entelegynae</taxon>
        <taxon>Araneoidea</taxon>
        <taxon>Araneidae</taxon>
        <taxon>Larinioides</taxon>
    </lineage>
</organism>
<proteinExistence type="predicted"/>
<dbReference type="EMBL" id="CAXIEN010000198">
    <property type="protein sequence ID" value="CAL1286127.1"/>
    <property type="molecule type" value="Genomic_DNA"/>
</dbReference>
<sequence length="61" mass="6990">MTRDYKELVSIKLALTPQLKPRMLYGMSTCCLVLQDHQIFLQSSTYGTSFDDIDGVTHNQH</sequence>